<dbReference type="AlphaFoldDB" id="A0A3E5EFJ6"/>
<dbReference type="InterPro" id="IPR036388">
    <property type="entry name" value="WH-like_DNA-bd_sf"/>
</dbReference>
<dbReference type="Gene3D" id="3.40.190.290">
    <property type="match status" value="1"/>
</dbReference>
<dbReference type="InterPro" id="IPR000847">
    <property type="entry name" value="LysR_HTH_N"/>
</dbReference>
<accession>A0A3E5EFJ6</accession>
<dbReference type="SUPFAM" id="SSF53850">
    <property type="entry name" value="Periplasmic binding protein-like II"/>
    <property type="match status" value="1"/>
</dbReference>
<dbReference type="GeneID" id="92863254"/>
<evidence type="ECO:0000256" key="4">
    <source>
        <dbReference type="ARBA" id="ARBA00023163"/>
    </source>
</evidence>
<dbReference type="InterPro" id="IPR005119">
    <property type="entry name" value="LysR_subst-bd"/>
</dbReference>
<evidence type="ECO:0000313" key="7">
    <source>
        <dbReference type="Proteomes" id="UP000260841"/>
    </source>
</evidence>
<dbReference type="GO" id="GO:0000976">
    <property type="term" value="F:transcription cis-regulatory region binding"/>
    <property type="evidence" value="ECO:0007669"/>
    <property type="project" value="TreeGrafter"/>
</dbReference>
<keyword evidence="4" id="KW-0804">Transcription</keyword>
<keyword evidence="3" id="KW-0238">DNA-binding</keyword>
<comment type="caution">
    <text evidence="6">The sequence shown here is derived from an EMBL/GenBank/DDBJ whole genome shotgun (WGS) entry which is preliminary data.</text>
</comment>
<dbReference type="PANTHER" id="PTHR30126">
    <property type="entry name" value="HTH-TYPE TRANSCRIPTIONAL REGULATOR"/>
    <property type="match status" value="1"/>
</dbReference>
<dbReference type="Pfam" id="PF00126">
    <property type="entry name" value="HTH_1"/>
    <property type="match status" value="1"/>
</dbReference>
<sequence>MNTDYLRYFSTLAELQHYGNAAKELNISQPGLSHAIHSLEKDYGLPLFEKTGRNVRLSPYGLEIKKYIDVILNNLDELEQTISDFHREDKIIRIASVYPLARSFIPELIQSCSLKFPFAIYNGMTPDILHGLETMTYDLGFCSGQPSSELFEYCPVQKSYVGIVVPKGHELISKEAFTFRDITTYPQIFFTRTSPMRKLQEQIYKDYQISAAPACEAEEIEVILNMIEHGFGISVLPYLDIFKNRNVDVLPLSETKWESTFYAIRRRDGVRSHGEKTIWSQIIHNSKRDRLEF</sequence>
<dbReference type="GO" id="GO:0003700">
    <property type="term" value="F:DNA-binding transcription factor activity"/>
    <property type="evidence" value="ECO:0007669"/>
    <property type="project" value="InterPro"/>
</dbReference>
<dbReference type="Proteomes" id="UP000260841">
    <property type="component" value="Unassembled WGS sequence"/>
</dbReference>
<protein>
    <submittedName>
        <fullName evidence="6">LysR family transcriptional regulator</fullName>
    </submittedName>
</protein>
<evidence type="ECO:0000256" key="2">
    <source>
        <dbReference type="ARBA" id="ARBA00023015"/>
    </source>
</evidence>
<organism evidence="6 7">
    <name type="scientific">Dorea formicigenerans</name>
    <dbReference type="NCBI Taxonomy" id="39486"/>
    <lineage>
        <taxon>Bacteria</taxon>
        <taxon>Bacillati</taxon>
        <taxon>Bacillota</taxon>
        <taxon>Clostridia</taxon>
        <taxon>Lachnospirales</taxon>
        <taxon>Lachnospiraceae</taxon>
        <taxon>Dorea</taxon>
    </lineage>
</organism>
<dbReference type="Gene3D" id="1.10.10.10">
    <property type="entry name" value="Winged helix-like DNA-binding domain superfamily/Winged helix DNA-binding domain"/>
    <property type="match status" value="1"/>
</dbReference>
<evidence type="ECO:0000259" key="5">
    <source>
        <dbReference type="PROSITE" id="PS50931"/>
    </source>
</evidence>
<comment type="similarity">
    <text evidence="1">Belongs to the LysR transcriptional regulatory family.</text>
</comment>
<gene>
    <name evidence="6" type="ORF">DXB36_15160</name>
</gene>
<dbReference type="Pfam" id="PF03466">
    <property type="entry name" value="LysR_substrate"/>
    <property type="match status" value="1"/>
</dbReference>
<feature type="domain" description="HTH lysR-type" evidence="5">
    <location>
        <begin position="1"/>
        <end position="58"/>
    </location>
</feature>
<dbReference type="InterPro" id="IPR036390">
    <property type="entry name" value="WH_DNA-bd_sf"/>
</dbReference>
<reference evidence="6 7" key="1">
    <citation type="submission" date="2018-08" db="EMBL/GenBank/DDBJ databases">
        <title>A genome reference for cultivated species of the human gut microbiota.</title>
        <authorList>
            <person name="Zou Y."/>
            <person name="Xue W."/>
            <person name="Luo G."/>
        </authorList>
    </citation>
    <scope>NUCLEOTIDE SEQUENCE [LARGE SCALE GENOMIC DNA]</scope>
    <source>
        <strain evidence="6 7">OM03-2</strain>
    </source>
</reference>
<evidence type="ECO:0000256" key="3">
    <source>
        <dbReference type="ARBA" id="ARBA00023125"/>
    </source>
</evidence>
<name>A0A3E5EFJ6_9FIRM</name>
<keyword evidence="2" id="KW-0805">Transcription regulation</keyword>
<dbReference type="PRINTS" id="PR00039">
    <property type="entry name" value="HTHLYSR"/>
</dbReference>
<dbReference type="EMBL" id="QSVB01000026">
    <property type="protein sequence ID" value="RGN87628.1"/>
    <property type="molecule type" value="Genomic_DNA"/>
</dbReference>
<dbReference type="SUPFAM" id="SSF46785">
    <property type="entry name" value="Winged helix' DNA-binding domain"/>
    <property type="match status" value="1"/>
</dbReference>
<evidence type="ECO:0000313" key="6">
    <source>
        <dbReference type="EMBL" id="RGN87628.1"/>
    </source>
</evidence>
<dbReference type="RefSeq" id="WP_005332202.1">
    <property type="nucleotide sequence ID" value="NZ_CABJBB010000002.1"/>
</dbReference>
<proteinExistence type="inferred from homology"/>
<dbReference type="PROSITE" id="PS50931">
    <property type="entry name" value="HTH_LYSR"/>
    <property type="match status" value="1"/>
</dbReference>
<evidence type="ECO:0000256" key="1">
    <source>
        <dbReference type="ARBA" id="ARBA00009437"/>
    </source>
</evidence>
<dbReference type="PANTHER" id="PTHR30126:SF39">
    <property type="entry name" value="HTH-TYPE TRANSCRIPTIONAL REGULATOR CYSL"/>
    <property type="match status" value="1"/>
</dbReference>